<dbReference type="EMBL" id="QUAH01000003">
    <property type="protein sequence ID" value="RFT16450.1"/>
    <property type="molecule type" value="Genomic_DNA"/>
</dbReference>
<dbReference type="InterPro" id="IPR004948">
    <property type="entry name" value="Nuc-triphosphatase_THEP1"/>
</dbReference>
<comment type="caution">
    <text evidence="5">The sequence shown here is derived from an EMBL/GenBank/DDBJ whole genome shotgun (WGS) entry which is preliminary data.</text>
</comment>
<dbReference type="SUPFAM" id="SSF52540">
    <property type="entry name" value="P-loop containing nucleoside triphosphate hydrolases"/>
    <property type="match status" value="1"/>
</dbReference>
<keyword evidence="1" id="KW-0547">Nucleotide-binding</keyword>
<dbReference type="InterPro" id="IPR003593">
    <property type="entry name" value="AAA+_ATPase"/>
</dbReference>
<protein>
    <submittedName>
        <fullName evidence="5">Hypothetical ATP-binding protein, containing DUF265 domain</fullName>
    </submittedName>
</protein>
<dbReference type="InterPro" id="IPR027417">
    <property type="entry name" value="P-loop_NTPase"/>
</dbReference>
<evidence type="ECO:0000259" key="4">
    <source>
        <dbReference type="SMART" id="SM00382"/>
    </source>
</evidence>
<evidence type="ECO:0000313" key="5">
    <source>
        <dbReference type="EMBL" id="RFT16450.1"/>
    </source>
</evidence>
<dbReference type="AlphaFoldDB" id="A0A3E2BNW5"/>
<proteinExistence type="predicted"/>
<dbReference type="PANTHER" id="PTHR43146">
    <property type="entry name" value="CANCER-RELATED NUCLEOSIDE-TRIPHOSPHATASE"/>
    <property type="match status" value="1"/>
</dbReference>
<gene>
    <name evidence="5" type="ORF">OP8BY_1628</name>
</gene>
<organism evidence="5 6">
    <name type="scientific">Candidatus Saccharicenans subterraneus</name>
    <dbReference type="NCBI Taxonomy" id="2508984"/>
    <lineage>
        <taxon>Bacteria</taxon>
        <taxon>Candidatus Aminicenantota</taxon>
        <taxon>Candidatus Aminicenantia</taxon>
        <taxon>Candidatus Aminicenantales</taxon>
        <taxon>Candidatus Saccharicenantaceae</taxon>
        <taxon>Candidatus Saccharicenans</taxon>
    </lineage>
</organism>
<dbReference type="Gene3D" id="3.40.50.300">
    <property type="entry name" value="P-loop containing nucleotide triphosphate hydrolases"/>
    <property type="match status" value="1"/>
</dbReference>
<dbReference type="GO" id="GO:0017111">
    <property type="term" value="F:ribonucleoside triphosphate phosphatase activity"/>
    <property type="evidence" value="ECO:0007669"/>
    <property type="project" value="InterPro"/>
</dbReference>
<dbReference type="Proteomes" id="UP000257323">
    <property type="component" value="Unassembled WGS sequence"/>
</dbReference>
<feature type="domain" description="AAA+ ATPase" evidence="4">
    <location>
        <begin position="4"/>
        <end position="160"/>
    </location>
</feature>
<name>A0A3E2BNW5_9BACT</name>
<sequence length="180" mass="20124">MTDKGLKILVTGLPGSGKTTLVAGLLERLPDKNGIAGFITREIREKGTRLGFELMSPDGRRAVLSHVEFKTPYRVGKYRVDLRGFENFLASVGFFAPETRLVVIDEIGKMECLSEKFREIVLRLVSAPGHLLATIAWRGTPFIERIKSSPDTQLYELTPANRERLQSELLEKIKTLLGPV</sequence>
<accession>A0A3E2BNW5</accession>
<evidence type="ECO:0000256" key="3">
    <source>
        <dbReference type="ARBA" id="ARBA00022840"/>
    </source>
</evidence>
<reference evidence="5 6" key="1">
    <citation type="submission" date="2018-08" db="EMBL/GenBank/DDBJ databases">
        <title>Genome analysis of the thermophilic bacterium of the candidate phylum Aminicenantes from deep subsurface aquifer revealed its physiology and ecological role.</title>
        <authorList>
            <person name="Kadnikov V.V."/>
            <person name="Mardanov A.V."/>
            <person name="Beletsky A.V."/>
            <person name="Karnachuk O.V."/>
            <person name="Ravin N.V."/>
        </authorList>
    </citation>
    <scope>NUCLEOTIDE SEQUENCE [LARGE SCALE GENOMIC DNA]</scope>
    <source>
        <strain evidence="5">BY38</strain>
    </source>
</reference>
<dbReference type="PANTHER" id="PTHR43146:SF1">
    <property type="entry name" value="CANCER-RELATED NUCLEOSIDE-TRIPHOSPHATASE"/>
    <property type="match status" value="1"/>
</dbReference>
<keyword evidence="2" id="KW-0378">Hydrolase</keyword>
<keyword evidence="3 5" id="KW-0067">ATP-binding</keyword>
<evidence type="ECO:0000313" key="6">
    <source>
        <dbReference type="Proteomes" id="UP000257323"/>
    </source>
</evidence>
<dbReference type="GO" id="GO:0005524">
    <property type="term" value="F:ATP binding"/>
    <property type="evidence" value="ECO:0007669"/>
    <property type="project" value="UniProtKB-KW"/>
</dbReference>
<dbReference type="Pfam" id="PF03266">
    <property type="entry name" value="NTPase_1"/>
    <property type="match status" value="1"/>
</dbReference>
<evidence type="ECO:0000256" key="2">
    <source>
        <dbReference type="ARBA" id="ARBA00022801"/>
    </source>
</evidence>
<dbReference type="NCBIfam" id="NF010248">
    <property type="entry name" value="PRK13695.1"/>
    <property type="match status" value="1"/>
</dbReference>
<dbReference type="SMART" id="SM00382">
    <property type="entry name" value="AAA"/>
    <property type="match status" value="1"/>
</dbReference>
<evidence type="ECO:0000256" key="1">
    <source>
        <dbReference type="ARBA" id="ARBA00022741"/>
    </source>
</evidence>